<proteinExistence type="predicted"/>
<accession>A0A176VZL3</accession>
<organism evidence="1 2">
    <name type="scientific">Marchantia polymorpha subsp. ruderalis</name>
    <dbReference type="NCBI Taxonomy" id="1480154"/>
    <lineage>
        <taxon>Eukaryota</taxon>
        <taxon>Viridiplantae</taxon>
        <taxon>Streptophyta</taxon>
        <taxon>Embryophyta</taxon>
        <taxon>Marchantiophyta</taxon>
        <taxon>Marchantiopsida</taxon>
        <taxon>Marchantiidae</taxon>
        <taxon>Marchantiales</taxon>
        <taxon>Marchantiaceae</taxon>
        <taxon>Marchantia</taxon>
    </lineage>
</organism>
<evidence type="ECO:0000313" key="1">
    <source>
        <dbReference type="EMBL" id="OAE25366.1"/>
    </source>
</evidence>
<gene>
    <name evidence="1" type="ORF">AXG93_4620s1810</name>
</gene>
<reference evidence="1" key="1">
    <citation type="submission" date="2016-03" db="EMBL/GenBank/DDBJ databases">
        <title>Mechanisms controlling the formation of the plant cell surface in tip-growing cells are functionally conserved among land plants.</title>
        <authorList>
            <person name="Honkanen S."/>
            <person name="Jones V.A."/>
            <person name="Morieri G."/>
            <person name="Champion C."/>
            <person name="Hetherington A.J."/>
            <person name="Kelly S."/>
            <person name="Saint-Marcoux D."/>
            <person name="Proust H."/>
            <person name="Prescott H."/>
            <person name="Dolan L."/>
        </authorList>
    </citation>
    <scope>NUCLEOTIDE SEQUENCE [LARGE SCALE GENOMIC DNA]</scope>
    <source>
        <tissue evidence="1">Whole gametophyte</tissue>
    </source>
</reference>
<dbReference type="EMBL" id="LVLJ01002341">
    <property type="protein sequence ID" value="OAE25366.1"/>
    <property type="molecule type" value="Genomic_DNA"/>
</dbReference>
<dbReference type="AlphaFoldDB" id="A0A176VZL3"/>
<comment type="caution">
    <text evidence="1">The sequence shown here is derived from an EMBL/GenBank/DDBJ whole genome shotgun (WGS) entry which is preliminary data.</text>
</comment>
<dbReference type="Proteomes" id="UP000077202">
    <property type="component" value="Unassembled WGS sequence"/>
</dbReference>
<evidence type="ECO:0000313" key="2">
    <source>
        <dbReference type="Proteomes" id="UP000077202"/>
    </source>
</evidence>
<sequence>MFRPVSQHSTRCFPSDIGRRHRHSVRSLRVWGIFQNAEKKERELALVLQAERALTRRKKSKSPQFGEMREQQDVHEPGWDGVVGWRCGAFEEELEKRVGPRSEDKYVPGEAGHTLEQRALIGGTAIDKKMDGVHCNICRCET</sequence>
<keyword evidence="2" id="KW-1185">Reference proteome</keyword>
<protein>
    <submittedName>
        <fullName evidence="1">Uncharacterized protein</fullName>
    </submittedName>
</protein>
<name>A0A176VZL3_MARPO</name>